<feature type="domain" description="Solute-binding protein family 3/N-terminal" evidence="4">
    <location>
        <begin position="14"/>
        <end position="245"/>
    </location>
</feature>
<evidence type="ECO:0000256" key="1">
    <source>
        <dbReference type="ARBA" id="ARBA00010333"/>
    </source>
</evidence>
<sequence>MAGDTLAKIRESQSITIAYREIPPFSFTNEDRHVVGYAIDLCLKIADAVKRELKLPELKVRYLAADTSTRFPSIIEGKADLECGSTTNNAERRTRVGFTIPHFFSGVRMVVKTDSGIKNWPDLKDKTIVVTKNTTTTDLINGRNNVRALNIKLVEGRDDKESFSFVEQGKADAYAMDDVVLYSMRSNATSPDAFAVVGDPLSIEPYSLMFRKGDPAFKKLVDHEMARLIHEGEFKKIYAYWFTQPNGPNHTNMKMPMSYLLRDSLAYPSDKIFD</sequence>
<protein>
    <submittedName>
        <fullName evidence="6">Amino acid ABC transporter substrate-binding protein</fullName>
    </submittedName>
</protein>
<keyword evidence="7" id="KW-1185">Reference proteome</keyword>
<reference evidence="7" key="1">
    <citation type="journal article" date="2019" name="Int. J. Syst. Evol. Microbiol.">
        <title>The Global Catalogue of Microorganisms (GCM) 10K type strain sequencing project: providing services to taxonomists for standard genome sequencing and annotation.</title>
        <authorList>
            <consortium name="The Broad Institute Genomics Platform"/>
            <consortium name="The Broad Institute Genome Sequencing Center for Infectious Disease"/>
            <person name="Wu L."/>
            <person name="Ma J."/>
        </authorList>
    </citation>
    <scope>NUCLEOTIDE SEQUENCE [LARGE SCALE GENOMIC DNA]</scope>
    <source>
        <strain evidence="7">JCM 17066</strain>
    </source>
</reference>
<evidence type="ECO:0000256" key="2">
    <source>
        <dbReference type="ARBA" id="ARBA00022448"/>
    </source>
</evidence>
<comment type="similarity">
    <text evidence="1">Belongs to the bacterial solute-binding protein 3 family.</text>
</comment>
<dbReference type="Proteomes" id="UP001596045">
    <property type="component" value="Unassembled WGS sequence"/>
</dbReference>
<dbReference type="PANTHER" id="PTHR30085">
    <property type="entry name" value="AMINO ACID ABC TRANSPORTER PERMEASE"/>
    <property type="match status" value="1"/>
</dbReference>
<dbReference type="InterPro" id="IPR001320">
    <property type="entry name" value="Iontro_rcpt_C"/>
</dbReference>
<dbReference type="EMBL" id="JBHSMT010000028">
    <property type="protein sequence ID" value="MFC5475683.1"/>
    <property type="molecule type" value="Genomic_DNA"/>
</dbReference>
<organism evidence="6 7">
    <name type="scientific">Paraherbaspirillum soli</name>
    <dbReference type="NCBI Taxonomy" id="631222"/>
    <lineage>
        <taxon>Bacteria</taxon>
        <taxon>Pseudomonadati</taxon>
        <taxon>Pseudomonadota</taxon>
        <taxon>Betaproteobacteria</taxon>
        <taxon>Burkholderiales</taxon>
        <taxon>Oxalobacteraceae</taxon>
        <taxon>Paraherbaspirillum</taxon>
    </lineage>
</organism>
<dbReference type="InterPro" id="IPR001638">
    <property type="entry name" value="Solute-binding_3/MltF_N"/>
</dbReference>
<proteinExistence type="inferred from homology"/>
<evidence type="ECO:0000313" key="7">
    <source>
        <dbReference type="Proteomes" id="UP001596045"/>
    </source>
</evidence>
<evidence type="ECO:0000256" key="3">
    <source>
        <dbReference type="ARBA" id="ARBA00022729"/>
    </source>
</evidence>
<evidence type="ECO:0000259" key="5">
    <source>
        <dbReference type="SMART" id="SM00079"/>
    </source>
</evidence>
<dbReference type="InterPro" id="IPR051455">
    <property type="entry name" value="Bact_solute-bind_prot3"/>
</dbReference>
<evidence type="ECO:0000313" key="6">
    <source>
        <dbReference type="EMBL" id="MFC5475683.1"/>
    </source>
</evidence>
<dbReference type="Pfam" id="PF00497">
    <property type="entry name" value="SBP_bac_3"/>
    <property type="match status" value="1"/>
</dbReference>
<keyword evidence="3" id="KW-0732">Signal</keyword>
<dbReference type="CDD" id="cd13688">
    <property type="entry name" value="PBP2_GltI_DEBP"/>
    <property type="match status" value="1"/>
</dbReference>
<feature type="domain" description="Ionotropic glutamate receptor C-terminal" evidence="5">
    <location>
        <begin position="16"/>
        <end position="244"/>
    </location>
</feature>
<dbReference type="Gene3D" id="3.40.190.10">
    <property type="entry name" value="Periplasmic binding protein-like II"/>
    <property type="match status" value="2"/>
</dbReference>
<dbReference type="PANTHER" id="PTHR30085:SF2">
    <property type="entry name" value="GLUTAMATE_ASPARTATE IMPORT SOLUTE-BINDING PROTEIN"/>
    <property type="match status" value="1"/>
</dbReference>
<dbReference type="SUPFAM" id="SSF53850">
    <property type="entry name" value="Periplasmic binding protein-like II"/>
    <property type="match status" value="1"/>
</dbReference>
<name>A0ABW0MCR4_9BURK</name>
<evidence type="ECO:0000259" key="4">
    <source>
        <dbReference type="SMART" id="SM00062"/>
    </source>
</evidence>
<comment type="caution">
    <text evidence="6">The sequence shown here is derived from an EMBL/GenBank/DDBJ whole genome shotgun (WGS) entry which is preliminary data.</text>
</comment>
<dbReference type="RefSeq" id="WP_378999198.1">
    <property type="nucleotide sequence ID" value="NZ_JBHSMT010000028.1"/>
</dbReference>
<dbReference type="SMART" id="SM00062">
    <property type="entry name" value="PBPb"/>
    <property type="match status" value="1"/>
</dbReference>
<gene>
    <name evidence="6" type="ORF">ACFPM8_17105</name>
</gene>
<keyword evidence="2" id="KW-0813">Transport</keyword>
<dbReference type="SMART" id="SM00079">
    <property type="entry name" value="PBPe"/>
    <property type="match status" value="1"/>
</dbReference>
<accession>A0ABW0MCR4</accession>